<gene>
    <name evidence="5" type="ORF">DW035_13960</name>
    <name evidence="4" type="ORF">DW204_09480</name>
    <name evidence="3" type="ORF">DXB87_16880</name>
</gene>
<dbReference type="SUPFAM" id="SSF56935">
    <property type="entry name" value="Porins"/>
    <property type="match status" value="1"/>
</dbReference>
<dbReference type="RefSeq" id="WP_117703013.1">
    <property type="nucleotide sequence ID" value="NZ_CAUWCJ010000029.1"/>
</dbReference>
<feature type="chain" id="PRO_5033375882" evidence="1">
    <location>
        <begin position="23"/>
        <end position="761"/>
    </location>
</feature>
<evidence type="ECO:0000313" key="8">
    <source>
        <dbReference type="Proteomes" id="UP000284998"/>
    </source>
</evidence>
<name>A0A3E4Z3Q3_9BACT</name>
<evidence type="ECO:0000256" key="1">
    <source>
        <dbReference type="SAM" id="SignalP"/>
    </source>
</evidence>
<dbReference type="InterPro" id="IPR041700">
    <property type="entry name" value="OMP_b-brl_3"/>
</dbReference>
<dbReference type="Proteomes" id="UP000260814">
    <property type="component" value="Unassembled WGS sequence"/>
</dbReference>
<evidence type="ECO:0000259" key="2">
    <source>
        <dbReference type="Pfam" id="PF14905"/>
    </source>
</evidence>
<dbReference type="SUPFAM" id="SSF49464">
    <property type="entry name" value="Carboxypeptidase regulatory domain-like"/>
    <property type="match status" value="1"/>
</dbReference>
<comment type="caution">
    <text evidence="3">The sequence shown here is derived from an EMBL/GenBank/DDBJ whole genome shotgun (WGS) entry which is preliminary data.</text>
</comment>
<keyword evidence="1" id="KW-0732">Signal</keyword>
<reference evidence="6 7" key="1">
    <citation type="submission" date="2018-08" db="EMBL/GenBank/DDBJ databases">
        <title>A genome reference for cultivated species of the human gut microbiota.</title>
        <authorList>
            <person name="Zou Y."/>
            <person name="Xue W."/>
            <person name="Luo G."/>
        </authorList>
    </citation>
    <scope>NUCLEOTIDE SEQUENCE [LARGE SCALE GENOMIC DNA]</scope>
    <source>
        <strain evidence="5 7">AF39-11</strain>
        <strain evidence="4 8">AM17-44</strain>
        <strain evidence="3 6">OM06-2</strain>
    </source>
</reference>
<dbReference type="EMBL" id="QSTW01000039">
    <property type="protein sequence ID" value="RGM84786.1"/>
    <property type="molecule type" value="Genomic_DNA"/>
</dbReference>
<dbReference type="Proteomes" id="UP000284916">
    <property type="component" value="Unassembled WGS sequence"/>
</dbReference>
<dbReference type="AlphaFoldDB" id="A0A3E4Z3Q3"/>
<dbReference type="Proteomes" id="UP000284998">
    <property type="component" value="Unassembled WGS sequence"/>
</dbReference>
<feature type="signal peptide" evidence="1">
    <location>
        <begin position="1"/>
        <end position="22"/>
    </location>
</feature>
<dbReference type="EMBL" id="QRJS01000022">
    <property type="protein sequence ID" value="RHH43487.1"/>
    <property type="molecule type" value="Genomic_DNA"/>
</dbReference>
<evidence type="ECO:0000313" key="5">
    <source>
        <dbReference type="EMBL" id="RHL12083.1"/>
    </source>
</evidence>
<proteinExistence type="predicted"/>
<dbReference type="Pfam" id="PF13620">
    <property type="entry name" value="CarboxypepD_reg"/>
    <property type="match status" value="1"/>
</dbReference>
<feature type="domain" description="Outer membrane protein beta-barrel" evidence="2">
    <location>
        <begin position="365"/>
        <end position="741"/>
    </location>
</feature>
<organism evidence="3 6">
    <name type="scientific">Phocaeicola plebeius</name>
    <dbReference type="NCBI Taxonomy" id="310297"/>
    <lineage>
        <taxon>Bacteria</taxon>
        <taxon>Pseudomonadati</taxon>
        <taxon>Bacteroidota</taxon>
        <taxon>Bacteroidia</taxon>
        <taxon>Bacteroidales</taxon>
        <taxon>Bacteroidaceae</taxon>
        <taxon>Phocaeicola</taxon>
    </lineage>
</organism>
<protein>
    <submittedName>
        <fullName evidence="3">TonB-dependent receptor</fullName>
    </submittedName>
</protein>
<evidence type="ECO:0000313" key="3">
    <source>
        <dbReference type="EMBL" id="RGM84786.1"/>
    </source>
</evidence>
<dbReference type="EMBL" id="QROI01000027">
    <property type="protein sequence ID" value="RHL12083.1"/>
    <property type="molecule type" value="Genomic_DNA"/>
</dbReference>
<evidence type="ECO:0000313" key="6">
    <source>
        <dbReference type="Proteomes" id="UP000260814"/>
    </source>
</evidence>
<evidence type="ECO:0000313" key="4">
    <source>
        <dbReference type="EMBL" id="RHH43487.1"/>
    </source>
</evidence>
<keyword evidence="3" id="KW-0675">Receptor</keyword>
<sequence>MKAFRWFLNVIVVWSMHLNATAQTIQGRVIDTDSCAVDGATVILQSVDSAFVEASITNSEGYFLFHNPQNNFRLIIQHLLYHTFEKTYADIHVGNIVLSPKDHTLKEIVVKGERPLVTVKGDRLAYDIPQLTADKLVTNAYEAIRKVPGILEQEGTLTLAGAGKIHLILNGHPSSMSYEQIVALLKSTPASRLEQIEIMYTTPPQYHVRGASINIRLKNYKKGEGGLQGEVSGNYVQQNEAGGGGGLSLAHMSPKLDVDFMYHVNNMYTRQGNELKTKHIVNEELYNINQYTDGDGRKTKHTWRLGSTYKFNENSSLSADYTASFTPENQSNLRATGNLFQSQNIYTDKVQMHNASLNYISGFGLNIGVDYTNYSNKEEQAFSTYSSTNDVADFISQSNQNINRLKIYTNQKHSLSSFWEINYGAFFAFVSNQNKQKYNQSELENRNTDSKIHEYTYNIYSGFKYRFSQNLDVSTSIALEYYKMMDYKKWAVYPMIQGNYIISPSHILQLSFSSDKTYPDYWVLGGATTFLNNYQLSVGNTALKPYTNYSGNLTYILKRKYIFRLSYSYKPDYFTQMVYLNPSQLQVIYNFQNWDYMSQFGLTSVLPFKLGEWWDSQLVLNLMLKHDKAESYFDAPFNNKKWIGVGMWDNTFTLSGKPNIKLELTAFGQTEAIQGSYIIRPLGGIDMAIRYTLPNGNAMLQLKANDIFNSKNPHTKVRNGNQWLDMTTKEYERALTLSFSYKFKGYKETKKQDMDISRFGF</sequence>
<evidence type="ECO:0000313" key="7">
    <source>
        <dbReference type="Proteomes" id="UP000284916"/>
    </source>
</evidence>
<dbReference type="InterPro" id="IPR008969">
    <property type="entry name" value="CarboxyPept-like_regulatory"/>
</dbReference>
<dbReference type="Pfam" id="PF14905">
    <property type="entry name" value="OMP_b-brl_3"/>
    <property type="match status" value="1"/>
</dbReference>
<accession>A0A3E4Z3Q3</accession>